<reference evidence="5" key="2">
    <citation type="submission" date="2023-01" db="EMBL/GenBank/DDBJ databases">
        <authorList>
            <person name="Sun Q."/>
            <person name="Evtushenko L."/>
        </authorList>
    </citation>
    <scope>NUCLEOTIDE SEQUENCE</scope>
    <source>
        <strain evidence="5">VKM B-2789</strain>
    </source>
</reference>
<dbReference type="InterPro" id="IPR000415">
    <property type="entry name" value="Nitroreductase-like"/>
</dbReference>
<keyword evidence="3" id="KW-0560">Oxidoreductase</keyword>
<organism evidence="5 6">
    <name type="scientific">Ancylobacter defluvii</name>
    <dbReference type="NCBI Taxonomy" id="1282440"/>
    <lineage>
        <taxon>Bacteria</taxon>
        <taxon>Pseudomonadati</taxon>
        <taxon>Pseudomonadota</taxon>
        <taxon>Alphaproteobacteria</taxon>
        <taxon>Hyphomicrobiales</taxon>
        <taxon>Xanthobacteraceae</taxon>
        <taxon>Ancylobacter</taxon>
    </lineage>
</organism>
<dbReference type="PANTHER" id="PTHR23026:SF90">
    <property type="entry name" value="IODOTYROSINE DEIODINASE 1"/>
    <property type="match status" value="1"/>
</dbReference>
<reference evidence="5" key="1">
    <citation type="journal article" date="2014" name="Int. J. Syst. Evol. Microbiol.">
        <title>Complete genome sequence of Corynebacterium casei LMG S-19264T (=DSM 44701T), isolated from a smear-ripened cheese.</title>
        <authorList>
            <consortium name="US DOE Joint Genome Institute (JGI-PGF)"/>
            <person name="Walter F."/>
            <person name="Albersmeier A."/>
            <person name="Kalinowski J."/>
            <person name="Ruckert C."/>
        </authorList>
    </citation>
    <scope>NUCLEOTIDE SEQUENCE</scope>
    <source>
        <strain evidence="5">VKM B-2789</strain>
    </source>
</reference>
<keyword evidence="6" id="KW-1185">Reference proteome</keyword>
<keyword evidence="2" id="KW-0288">FMN</keyword>
<evidence type="ECO:0000259" key="4">
    <source>
        <dbReference type="Pfam" id="PF00881"/>
    </source>
</evidence>
<dbReference type="PANTHER" id="PTHR23026">
    <property type="entry name" value="NADPH NITROREDUCTASE"/>
    <property type="match status" value="1"/>
</dbReference>
<dbReference type="EMBL" id="BSFM01000005">
    <property type="protein sequence ID" value="GLK83167.1"/>
    <property type="molecule type" value="Genomic_DNA"/>
</dbReference>
<sequence>MTRPPTGMSVRMSVSQAVDSRVSARAFLDRPVPRAFVEDILRRAARAPSGGNLQPWVARLVEGEEIAALKTRMRARIAELPDGEPMAHGFYPPALKPAYLARRQRNGEILYGALGIDRHDPVARKAWIDENFQFFGAPVGVLLFVERNSTPYQWIDLGIYLQTVLLLLCEAGLDACPQADWAMYAATVTAFLDAPPDLMLICGIAIGHADPNRPENFIRTERDDPLASFAIS</sequence>
<keyword evidence="1" id="KW-0285">Flavoprotein</keyword>
<feature type="domain" description="Nitroreductase" evidence="4">
    <location>
        <begin position="19"/>
        <end position="208"/>
    </location>
</feature>
<protein>
    <submittedName>
        <fullName evidence="5">NADH dehydrogenase</fullName>
    </submittedName>
</protein>
<evidence type="ECO:0000256" key="1">
    <source>
        <dbReference type="ARBA" id="ARBA00022630"/>
    </source>
</evidence>
<dbReference type="AlphaFoldDB" id="A0A9W6JTU7"/>
<dbReference type="CDD" id="cd02136">
    <property type="entry name" value="PnbA_NfnB-like"/>
    <property type="match status" value="1"/>
</dbReference>
<evidence type="ECO:0000256" key="2">
    <source>
        <dbReference type="ARBA" id="ARBA00022643"/>
    </source>
</evidence>
<dbReference type="GO" id="GO:0016491">
    <property type="term" value="F:oxidoreductase activity"/>
    <property type="evidence" value="ECO:0007669"/>
    <property type="project" value="UniProtKB-KW"/>
</dbReference>
<dbReference type="SUPFAM" id="SSF55469">
    <property type="entry name" value="FMN-dependent nitroreductase-like"/>
    <property type="match status" value="1"/>
</dbReference>
<dbReference type="InterPro" id="IPR029479">
    <property type="entry name" value="Nitroreductase"/>
</dbReference>
<dbReference type="Pfam" id="PF00881">
    <property type="entry name" value="Nitroreductase"/>
    <property type="match status" value="1"/>
</dbReference>
<accession>A0A9W6JTU7</accession>
<evidence type="ECO:0000313" key="5">
    <source>
        <dbReference type="EMBL" id="GLK83167.1"/>
    </source>
</evidence>
<name>A0A9W6JTU7_9HYPH</name>
<evidence type="ECO:0000256" key="3">
    <source>
        <dbReference type="ARBA" id="ARBA00023002"/>
    </source>
</evidence>
<proteinExistence type="predicted"/>
<dbReference type="Proteomes" id="UP001143330">
    <property type="component" value="Unassembled WGS sequence"/>
</dbReference>
<comment type="caution">
    <text evidence="5">The sequence shown here is derived from an EMBL/GenBank/DDBJ whole genome shotgun (WGS) entry which is preliminary data.</text>
</comment>
<gene>
    <name evidence="5" type="ORF">GCM10017653_12360</name>
</gene>
<dbReference type="Gene3D" id="3.40.109.10">
    <property type="entry name" value="NADH Oxidase"/>
    <property type="match status" value="1"/>
</dbReference>
<evidence type="ECO:0000313" key="6">
    <source>
        <dbReference type="Proteomes" id="UP001143330"/>
    </source>
</evidence>
<dbReference type="InterPro" id="IPR050627">
    <property type="entry name" value="Nitroreductase/BluB"/>
</dbReference>